<feature type="region of interest" description="Disordered" evidence="1">
    <location>
        <begin position="343"/>
        <end position="367"/>
    </location>
</feature>
<dbReference type="Proteomes" id="UP001302745">
    <property type="component" value="Unassembled WGS sequence"/>
</dbReference>
<dbReference type="InterPro" id="IPR056002">
    <property type="entry name" value="DUF7580"/>
</dbReference>
<reference evidence="3" key="2">
    <citation type="submission" date="2023-05" db="EMBL/GenBank/DDBJ databases">
        <authorList>
            <consortium name="Lawrence Berkeley National Laboratory"/>
            <person name="Steindorff A."/>
            <person name="Hensen N."/>
            <person name="Bonometti L."/>
            <person name="Westerberg I."/>
            <person name="Brannstrom I.O."/>
            <person name="Guillou S."/>
            <person name="Cros-Aarteil S."/>
            <person name="Calhoun S."/>
            <person name="Haridas S."/>
            <person name="Kuo A."/>
            <person name="Mondo S."/>
            <person name="Pangilinan J."/>
            <person name="Riley R."/>
            <person name="Labutti K."/>
            <person name="Andreopoulos B."/>
            <person name="Lipzen A."/>
            <person name="Chen C."/>
            <person name="Yanf M."/>
            <person name="Daum C."/>
            <person name="Ng V."/>
            <person name="Clum A."/>
            <person name="Ohm R."/>
            <person name="Martin F."/>
            <person name="Silar P."/>
            <person name="Natvig D."/>
            <person name="Lalanne C."/>
            <person name="Gautier V."/>
            <person name="Ament-Velasquez S.L."/>
            <person name="Kruys A."/>
            <person name="Hutchinson M.I."/>
            <person name="Powell A.J."/>
            <person name="Barry K."/>
            <person name="Miller A.N."/>
            <person name="Grigoriev I.V."/>
            <person name="Debuchy R."/>
            <person name="Gladieux P."/>
            <person name="Thoren M.H."/>
            <person name="Johannesson H."/>
        </authorList>
    </citation>
    <scope>NUCLEOTIDE SEQUENCE</scope>
    <source>
        <strain evidence="3">CBS 538.74</strain>
    </source>
</reference>
<dbReference type="PANTHER" id="PTHR35186">
    <property type="entry name" value="ANK_REP_REGION DOMAIN-CONTAINING PROTEIN"/>
    <property type="match status" value="1"/>
</dbReference>
<proteinExistence type="predicted"/>
<accession>A0AAN6VQJ6</accession>
<dbReference type="PANTHER" id="PTHR35186:SF4">
    <property type="entry name" value="PRION-INHIBITION AND PROPAGATION HELO DOMAIN-CONTAINING PROTEIN"/>
    <property type="match status" value="1"/>
</dbReference>
<feature type="compositionally biased region" description="Polar residues" evidence="1">
    <location>
        <begin position="511"/>
        <end position="522"/>
    </location>
</feature>
<feature type="domain" description="DUF7580" evidence="2">
    <location>
        <begin position="442"/>
        <end position="644"/>
    </location>
</feature>
<comment type="caution">
    <text evidence="3">The sequence shown here is derived from an EMBL/GenBank/DDBJ whole genome shotgun (WGS) entry which is preliminary data.</text>
</comment>
<dbReference type="Pfam" id="PF24476">
    <property type="entry name" value="DUF7580"/>
    <property type="match status" value="1"/>
</dbReference>
<organism evidence="3 4">
    <name type="scientific">Chaetomidium leptoderma</name>
    <dbReference type="NCBI Taxonomy" id="669021"/>
    <lineage>
        <taxon>Eukaryota</taxon>
        <taxon>Fungi</taxon>
        <taxon>Dikarya</taxon>
        <taxon>Ascomycota</taxon>
        <taxon>Pezizomycotina</taxon>
        <taxon>Sordariomycetes</taxon>
        <taxon>Sordariomycetidae</taxon>
        <taxon>Sordariales</taxon>
        <taxon>Chaetomiaceae</taxon>
        <taxon>Chaetomidium</taxon>
    </lineage>
</organism>
<dbReference type="EMBL" id="MU856877">
    <property type="protein sequence ID" value="KAK4155958.1"/>
    <property type="molecule type" value="Genomic_DNA"/>
</dbReference>
<evidence type="ECO:0000256" key="1">
    <source>
        <dbReference type="SAM" id="MobiDB-lite"/>
    </source>
</evidence>
<gene>
    <name evidence="3" type="ORF">C8A00DRAFT_31208</name>
</gene>
<evidence type="ECO:0000313" key="4">
    <source>
        <dbReference type="Proteomes" id="UP001302745"/>
    </source>
</evidence>
<dbReference type="AlphaFoldDB" id="A0AAN6VQJ6"/>
<evidence type="ECO:0000313" key="3">
    <source>
        <dbReference type="EMBL" id="KAK4155958.1"/>
    </source>
</evidence>
<evidence type="ECO:0000259" key="2">
    <source>
        <dbReference type="Pfam" id="PF24476"/>
    </source>
</evidence>
<protein>
    <recommendedName>
        <fullName evidence="2">DUF7580 domain-containing protein</fullName>
    </recommendedName>
</protein>
<reference evidence="3" key="1">
    <citation type="journal article" date="2023" name="Mol. Phylogenet. Evol.">
        <title>Genome-scale phylogeny and comparative genomics of the fungal order Sordariales.</title>
        <authorList>
            <person name="Hensen N."/>
            <person name="Bonometti L."/>
            <person name="Westerberg I."/>
            <person name="Brannstrom I.O."/>
            <person name="Guillou S."/>
            <person name="Cros-Aarteil S."/>
            <person name="Calhoun S."/>
            <person name="Haridas S."/>
            <person name="Kuo A."/>
            <person name="Mondo S."/>
            <person name="Pangilinan J."/>
            <person name="Riley R."/>
            <person name="LaButti K."/>
            <person name="Andreopoulos B."/>
            <person name="Lipzen A."/>
            <person name="Chen C."/>
            <person name="Yan M."/>
            <person name="Daum C."/>
            <person name="Ng V."/>
            <person name="Clum A."/>
            <person name="Steindorff A."/>
            <person name="Ohm R.A."/>
            <person name="Martin F."/>
            <person name="Silar P."/>
            <person name="Natvig D.O."/>
            <person name="Lalanne C."/>
            <person name="Gautier V."/>
            <person name="Ament-Velasquez S.L."/>
            <person name="Kruys A."/>
            <person name="Hutchinson M.I."/>
            <person name="Powell A.J."/>
            <person name="Barry K."/>
            <person name="Miller A.N."/>
            <person name="Grigoriev I.V."/>
            <person name="Debuchy R."/>
            <person name="Gladieux P."/>
            <person name="Hiltunen Thoren M."/>
            <person name="Johannesson H."/>
        </authorList>
    </citation>
    <scope>NUCLEOTIDE SEQUENCE</scope>
    <source>
        <strain evidence="3">CBS 538.74</strain>
    </source>
</reference>
<sequence length="652" mass="73113">MSGFEVVGVVLGGFPILLKCLEHYREGFEPLEEWWNFRTHFIAFVDDIRHQMMRYNATLIRLLDPIIADTDDLARLVHDPTDCRWRDGTLEGPLKQRLASEHDRFLRILSRMHEVVDDLKALLQIDNGKGLRIGPWQQKPWDWHFKRMRISFSKGKHKKIRKLAACNQELEEILGYSERIIPIAEKRKGSEPVGMFEKVRQHACGVYDALKRQWRCNRSCQPGNHEAHLNLGAVAVSVSLDVMFILSSPDSPGPTLQQVQIVPTEATIAVVSTTDISHVQQLSILANAQQTMIQQDTVSRDQNFKSTLTRTLQSMRSALKAPPEKKGIPSPIRLEKSVKFDTPVPATPLASTLKASPEKKGASSPLRPEKSVKFDALVSGTPLAPLSGINGIAAQPSDESNPPAVADLCLFLATGEPRSGVLQENVNRHFRLHKLPQDLPATYHRASIDISRQRRFEMATHIASALLQAHTSPWLSERWSKTDFSFLLDLDQQSQSLRSTSPFFSRGFHPTPSSTAGNASDTNDFDRPQAAAPNLGGKPSQEEDARACLFTVGVMILELIFGHNIEECRFRNEYFGNDNKPNDQTDVCTARRWAKKVLGESGANVADAVRRCLDCSFGPRPDFGDVRFRESVYEGVIKPLSDYSKAWPEVMP</sequence>
<keyword evidence="4" id="KW-1185">Reference proteome</keyword>
<feature type="compositionally biased region" description="Basic and acidic residues" evidence="1">
    <location>
        <begin position="356"/>
        <end position="367"/>
    </location>
</feature>
<name>A0AAN6VQJ6_9PEZI</name>
<feature type="region of interest" description="Disordered" evidence="1">
    <location>
        <begin position="501"/>
        <end position="541"/>
    </location>
</feature>